<name>A0A2P4UDQ0_9ACTN</name>
<evidence type="ECO:0000256" key="2">
    <source>
        <dbReference type="PROSITE-ProRule" id="PRU00335"/>
    </source>
</evidence>
<feature type="domain" description="HTH tetR-type" evidence="3">
    <location>
        <begin position="20"/>
        <end position="80"/>
    </location>
</feature>
<organism evidence="4 5">
    <name type="scientific">Actinomadura rubteroloni</name>
    <dbReference type="NCBI Taxonomy" id="1926885"/>
    <lineage>
        <taxon>Bacteria</taxon>
        <taxon>Bacillati</taxon>
        <taxon>Actinomycetota</taxon>
        <taxon>Actinomycetes</taxon>
        <taxon>Streptosporangiales</taxon>
        <taxon>Thermomonosporaceae</taxon>
        <taxon>Actinomadura</taxon>
    </lineage>
</organism>
<dbReference type="PROSITE" id="PS50977">
    <property type="entry name" value="HTH_TETR_2"/>
    <property type="match status" value="1"/>
</dbReference>
<reference evidence="4 5" key="1">
    <citation type="journal article" date="2017" name="Chemistry">
        <title>Isolation, Biosynthesis and Chemical Modifications of Rubterolones A-F: Rare Tropolone Alkaloids from Actinomadura sp. 5-2.</title>
        <authorList>
            <person name="Guo H."/>
            <person name="Benndorf R."/>
            <person name="Leichnitz D."/>
            <person name="Klassen J.L."/>
            <person name="Vollmers J."/>
            <person name="Gorls H."/>
            <person name="Steinacker M."/>
            <person name="Weigel C."/>
            <person name="Dahse H.M."/>
            <person name="Kaster A.K."/>
            <person name="de Beer Z.W."/>
            <person name="Poulsen M."/>
            <person name="Beemelmanns C."/>
        </authorList>
    </citation>
    <scope>NUCLEOTIDE SEQUENCE [LARGE SCALE GENOMIC DNA]</scope>
    <source>
        <strain evidence="4 5">5-2</strain>
    </source>
</reference>
<proteinExistence type="predicted"/>
<accession>A0A2P4UDQ0</accession>
<comment type="caution">
    <text evidence="4">The sequence shown here is derived from an EMBL/GenBank/DDBJ whole genome shotgun (WGS) entry which is preliminary data.</text>
</comment>
<evidence type="ECO:0000313" key="4">
    <source>
        <dbReference type="EMBL" id="POM23178.1"/>
    </source>
</evidence>
<dbReference type="EMBL" id="MTBP01000003">
    <property type="protein sequence ID" value="POM23178.1"/>
    <property type="molecule type" value="Genomic_DNA"/>
</dbReference>
<dbReference type="InterPro" id="IPR001647">
    <property type="entry name" value="HTH_TetR"/>
</dbReference>
<gene>
    <name evidence="4" type="ORF">BTM25_43300</name>
</gene>
<evidence type="ECO:0000259" key="3">
    <source>
        <dbReference type="PROSITE" id="PS50977"/>
    </source>
</evidence>
<dbReference type="InterPro" id="IPR036271">
    <property type="entry name" value="Tet_transcr_reg_TetR-rel_C_sf"/>
</dbReference>
<dbReference type="InterPro" id="IPR009057">
    <property type="entry name" value="Homeodomain-like_sf"/>
</dbReference>
<dbReference type="InterPro" id="IPR050624">
    <property type="entry name" value="HTH-type_Tx_Regulator"/>
</dbReference>
<feature type="DNA-binding region" description="H-T-H motif" evidence="2">
    <location>
        <begin position="43"/>
        <end position="62"/>
    </location>
</feature>
<dbReference type="PANTHER" id="PTHR43479:SF11">
    <property type="entry name" value="ACREF_ENVCD OPERON REPRESSOR-RELATED"/>
    <property type="match status" value="1"/>
</dbReference>
<dbReference type="Gene3D" id="1.10.357.10">
    <property type="entry name" value="Tetracycline Repressor, domain 2"/>
    <property type="match status" value="1"/>
</dbReference>
<dbReference type="PANTHER" id="PTHR43479">
    <property type="entry name" value="ACREF/ENVCD OPERON REPRESSOR-RELATED"/>
    <property type="match status" value="1"/>
</dbReference>
<dbReference type="Pfam" id="PF00440">
    <property type="entry name" value="TetR_N"/>
    <property type="match status" value="1"/>
</dbReference>
<dbReference type="RefSeq" id="WP_103564848.1">
    <property type="nucleotide sequence ID" value="NZ_MTBP01000003.1"/>
</dbReference>
<dbReference type="GO" id="GO:0003677">
    <property type="term" value="F:DNA binding"/>
    <property type="evidence" value="ECO:0007669"/>
    <property type="project" value="UniProtKB-UniRule"/>
</dbReference>
<keyword evidence="1 2" id="KW-0238">DNA-binding</keyword>
<dbReference type="Proteomes" id="UP000242367">
    <property type="component" value="Unassembled WGS sequence"/>
</dbReference>
<dbReference type="SUPFAM" id="SSF46689">
    <property type="entry name" value="Homeodomain-like"/>
    <property type="match status" value="1"/>
</dbReference>
<keyword evidence="5" id="KW-1185">Reference proteome</keyword>
<dbReference type="SUPFAM" id="SSF48498">
    <property type="entry name" value="Tetracyclin repressor-like, C-terminal domain"/>
    <property type="match status" value="1"/>
</dbReference>
<dbReference type="AlphaFoldDB" id="A0A2P4UDQ0"/>
<sequence length="223" mass="25257">MTEPLAKRRYGGMAGHERAAARREKFLQTGLELFGTLGYTASTIEILCEHAGLVKRYFYESFTDRADLFRCVYDAQIQRLQEVMLDAVLSAGPSIEEQIRVAVPTFVRSLAQDERVARIVFLEVFMTGAAMQARWQEARMGFADFLADTVTRALGTPRSTRIEMGTLMLVGAVSDLMTYRATGSLKVDIDEIAAISIEHFEVFYHRFLSELEEPVANEDRRLR</sequence>
<protein>
    <submittedName>
        <fullName evidence="4">Mycofactocin system transcriptional regulator</fullName>
    </submittedName>
</protein>
<evidence type="ECO:0000313" key="5">
    <source>
        <dbReference type="Proteomes" id="UP000242367"/>
    </source>
</evidence>
<evidence type="ECO:0000256" key="1">
    <source>
        <dbReference type="ARBA" id="ARBA00023125"/>
    </source>
</evidence>